<dbReference type="Gene3D" id="3.40.50.880">
    <property type="match status" value="1"/>
</dbReference>
<evidence type="ECO:0000256" key="3">
    <source>
        <dbReference type="ARBA" id="ARBA00012291"/>
    </source>
</evidence>
<gene>
    <name evidence="17" type="ORF">H8696_07575</name>
</gene>
<dbReference type="GO" id="GO:0006241">
    <property type="term" value="P:CTP biosynthetic process"/>
    <property type="evidence" value="ECO:0007669"/>
    <property type="project" value="InterPro"/>
</dbReference>
<evidence type="ECO:0000256" key="6">
    <source>
        <dbReference type="ARBA" id="ARBA00022741"/>
    </source>
</evidence>
<evidence type="ECO:0000256" key="8">
    <source>
        <dbReference type="ARBA" id="ARBA00022842"/>
    </source>
</evidence>
<dbReference type="AlphaFoldDB" id="A0A926D510"/>
<evidence type="ECO:0000256" key="7">
    <source>
        <dbReference type="ARBA" id="ARBA00022840"/>
    </source>
</evidence>
<keyword evidence="9" id="KW-0315">Glutamine amidotransferase</keyword>
<evidence type="ECO:0000259" key="16">
    <source>
        <dbReference type="Pfam" id="PF06418"/>
    </source>
</evidence>
<protein>
    <recommendedName>
        <fullName evidence="3">CTP synthase (glutamine hydrolyzing)</fullName>
        <ecNumber evidence="3">6.3.4.2</ecNumber>
    </recommendedName>
    <alternativeName>
        <fullName evidence="13">Cytidine 5'-triphosphate synthase</fullName>
    </alternativeName>
    <alternativeName>
        <fullName evidence="14">Cytidine triphosphate synthetase</fullName>
    </alternativeName>
    <alternativeName>
        <fullName evidence="12">UTP--ammonia ligase</fullName>
    </alternativeName>
</protein>
<comment type="caution">
    <text evidence="17">The sequence shown here is derived from an EMBL/GenBank/DDBJ whole genome shotgun (WGS) entry which is preliminary data.</text>
</comment>
<dbReference type="GO" id="GO:0003883">
    <property type="term" value="F:CTP synthase activity"/>
    <property type="evidence" value="ECO:0007669"/>
    <property type="project" value="UniProtKB-EC"/>
</dbReference>
<evidence type="ECO:0000256" key="11">
    <source>
        <dbReference type="ARBA" id="ARBA00047781"/>
    </source>
</evidence>
<dbReference type="EC" id="6.3.4.2" evidence="3"/>
<sequence length="531" mass="58912">MATKYIFVTGGVVSSLGKGITAASLGRLLKTRGLKVALQKFDPYINVDPGLMSPYQHGEVFVTEGGKETDLDLGHYERFIDVNLANSSSVTAGQIYWMVINKERQGDYKGGTVQVIPHVTNQIKREVFNVSREMESEPDVVITEIGGTVGDIEGQPFLEAIRQIRTEMGAENCLYIHVTLVPYIRASGELKTKPTQHSVKELRSIGIQPDIIVCRSEAPLDDELKRKIGLFCNVQPDCVVQNLDAETLYEIPLLLHKEGLDDIVCRKLKLDCGEADIREWSELVDRHKNLHKKVTIALVGRYIKLRDAYLSDAEALVHGGIANDAEVDIRWIAAQDITPDTVEDILGDCQGILLPSDFSSHGAEGKLLAAEYARKNGLAFLGIGMGMHMALAEYGENVVGIPGIQSAQVDPDTTSPIAKLSRRDADPQDKSLFRLGAEPVKLVPGTRIYEAYGEMDIRERHRCKYELDEETIGRLKGVVISGRQPEKGFIEAVELADHPWFVGVQYEPQFLSRPNRAHPLFREFIAAALKK</sequence>
<keyword evidence="6" id="KW-0547">Nucleotide-binding</keyword>
<dbReference type="GO" id="GO:0046872">
    <property type="term" value="F:metal ion binding"/>
    <property type="evidence" value="ECO:0007669"/>
    <property type="project" value="UniProtKB-KW"/>
</dbReference>
<dbReference type="Gene3D" id="3.40.50.300">
    <property type="entry name" value="P-loop containing nucleotide triphosphate hydrolases"/>
    <property type="match status" value="1"/>
</dbReference>
<dbReference type="SUPFAM" id="SSF52317">
    <property type="entry name" value="Class I glutamine amidotransferase-like"/>
    <property type="match status" value="1"/>
</dbReference>
<keyword evidence="10" id="KW-0665">Pyrimidine biosynthesis</keyword>
<evidence type="ECO:0000256" key="5">
    <source>
        <dbReference type="ARBA" id="ARBA00022723"/>
    </source>
</evidence>
<evidence type="ECO:0000256" key="14">
    <source>
        <dbReference type="ARBA" id="ARBA00083191"/>
    </source>
</evidence>
<proteinExistence type="inferred from homology"/>
<evidence type="ECO:0000256" key="13">
    <source>
        <dbReference type="ARBA" id="ARBA00079941"/>
    </source>
</evidence>
<dbReference type="InterPro" id="IPR017926">
    <property type="entry name" value="GATASE"/>
</dbReference>
<dbReference type="NCBIfam" id="NF003792">
    <property type="entry name" value="PRK05380.1"/>
    <property type="match status" value="1"/>
</dbReference>
<evidence type="ECO:0000256" key="10">
    <source>
        <dbReference type="ARBA" id="ARBA00022975"/>
    </source>
</evidence>
<keyword evidence="4 17" id="KW-0436">Ligase</keyword>
<dbReference type="GO" id="GO:0042802">
    <property type="term" value="F:identical protein binding"/>
    <property type="evidence" value="ECO:0007669"/>
    <property type="project" value="TreeGrafter"/>
</dbReference>
<evidence type="ECO:0000256" key="12">
    <source>
        <dbReference type="ARBA" id="ARBA00075170"/>
    </source>
</evidence>
<dbReference type="InterPro" id="IPR033828">
    <property type="entry name" value="GATase1_CTP_Synthase"/>
</dbReference>
<evidence type="ECO:0000259" key="15">
    <source>
        <dbReference type="Pfam" id="PF00117"/>
    </source>
</evidence>
<dbReference type="GO" id="GO:0019856">
    <property type="term" value="P:pyrimidine nucleobase biosynthetic process"/>
    <property type="evidence" value="ECO:0007669"/>
    <property type="project" value="TreeGrafter"/>
</dbReference>
<dbReference type="CDD" id="cd03113">
    <property type="entry name" value="CTPS_N"/>
    <property type="match status" value="1"/>
</dbReference>
<dbReference type="CDD" id="cd01746">
    <property type="entry name" value="GATase1_CTP_Synthase"/>
    <property type="match status" value="1"/>
</dbReference>
<evidence type="ECO:0000256" key="2">
    <source>
        <dbReference type="ARBA" id="ARBA00007533"/>
    </source>
</evidence>
<accession>A0A926D510</accession>
<evidence type="ECO:0000256" key="4">
    <source>
        <dbReference type="ARBA" id="ARBA00022598"/>
    </source>
</evidence>
<reference evidence="17" key="1">
    <citation type="submission" date="2020-08" db="EMBL/GenBank/DDBJ databases">
        <title>Genome public.</title>
        <authorList>
            <person name="Liu C."/>
            <person name="Sun Q."/>
        </authorList>
    </citation>
    <scope>NUCLEOTIDE SEQUENCE</scope>
    <source>
        <strain evidence="17">NSJ-53</strain>
    </source>
</reference>
<dbReference type="InterPro" id="IPR017456">
    <property type="entry name" value="CTP_synthase_N"/>
</dbReference>
<evidence type="ECO:0000313" key="17">
    <source>
        <dbReference type="EMBL" id="MBC8531706.1"/>
    </source>
</evidence>
<comment type="catalytic activity">
    <reaction evidence="11">
        <text>UTP + L-glutamine + ATP + H2O = CTP + L-glutamate + ADP + phosphate + 2 H(+)</text>
        <dbReference type="Rhea" id="RHEA:26426"/>
        <dbReference type="ChEBI" id="CHEBI:15377"/>
        <dbReference type="ChEBI" id="CHEBI:15378"/>
        <dbReference type="ChEBI" id="CHEBI:29985"/>
        <dbReference type="ChEBI" id="CHEBI:30616"/>
        <dbReference type="ChEBI" id="CHEBI:37563"/>
        <dbReference type="ChEBI" id="CHEBI:43474"/>
        <dbReference type="ChEBI" id="CHEBI:46398"/>
        <dbReference type="ChEBI" id="CHEBI:58359"/>
        <dbReference type="ChEBI" id="CHEBI:456216"/>
        <dbReference type="EC" id="6.3.4.2"/>
    </reaction>
</comment>
<dbReference type="PANTHER" id="PTHR11550:SF0">
    <property type="entry name" value="CTP SYNTHASE-RELATED"/>
    <property type="match status" value="1"/>
</dbReference>
<name>A0A926D510_9FIRM</name>
<dbReference type="SUPFAM" id="SSF52540">
    <property type="entry name" value="P-loop containing nucleoside triphosphate hydrolases"/>
    <property type="match status" value="1"/>
</dbReference>
<dbReference type="RefSeq" id="WP_249316315.1">
    <property type="nucleotide sequence ID" value="NZ_JACRSR010000002.1"/>
</dbReference>
<comment type="similarity">
    <text evidence="2">Belongs to the CTP synthase family.</text>
</comment>
<keyword evidence="5" id="KW-0479">Metal-binding</keyword>
<dbReference type="Proteomes" id="UP000623172">
    <property type="component" value="Unassembled WGS sequence"/>
</dbReference>
<keyword evidence="8" id="KW-0460">Magnesium</keyword>
<dbReference type="PROSITE" id="PS51273">
    <property type="entry name" value="GATASE_TYPE_1"/>
    <property type="match status" value="1"/>
</dbReference>
<organism evidence="17 18">
    <name type="scientific">Gehongia tenuis</name>
    <dbReference type="NCBI Taxonomy" id="2763655"/>
    <lineage>
        <taxon>Bacteria</taxon>
        <taxon>Bacillati</taxon>
        <taxon>Bacillota</taxon>
        <taxon>Clostridia</taxon>
        <taxon>Christensenellales</taxon>
        <taxon>Christensenellaceae</taxon>
        <taxon>Gehongia</taxon>
    </lineage>
</organism>
<dbReference type="InterPro" id="IPR029062">
    <property type="entry name" value="Class_I_gatase-like"/>
</dbReference>
<dbReference type="PANTHER" id="PTHR11550">
    <property type="entry name" value="CTP SYNTHASE"/>
    <property type="match status" value="1"/>
</dbReference>
<dbReference type="InterPro" id="IPR004468">
    <property type="entry name" value="CTP_synthase"/>
</dbReference>
<dbReference type="Pfam" id="PF00117">
    <property type="entry name" value="GATase"/>
    <property type="match status" value="1"/>
</dbReference>
<dbReference type="InterPro" id="IPR027417">
    <property type="entry name" value="P-loop_NTPase"/>
</dbReference>
<dbReference type="EMBL" id="JACRSR010000002">
    <property type="protein sequence ID" value="MBC8531706.1"/>
    <property type="molecule type" value="Genomic_DNA"/>
</dbReference>
<dbReference type="Pfam" id="PF06418">
    <property type="entry name" value="CTP_synth_N"/>
    <property type="match status" value="1"/>
</dbReference>
<evidence type="ECO:0000256" key="1">
    <source>
        <dbReference type="ARBA" id="ARBA00005171"/>
    </source>
</evidence>
<dbReference type="NCBIfam" id="TIGR00337">
    <property type="entry name" value="PyrG"/>
    <property type="match status" value="1"/>
</dbReference>
<comment type="pathway">
    <text evidence="1">Pyrimidine metabolism; CTP biosynthesis via de novo pathway; CTP from UDP: step 2/2.</text>
</comment>
<keyword evidence="18" id="KW-1185">Reference proteome</keyword>
<keyword evidence="7" id="KW-0067">ATP-binding</keyword>
<feature type="domain" description="CTP synthase N-terminal" evidence="16">
    <location>
        <begin position="4"/>
        <end position="270"/>
    </location>
</feature>
<evidence type="ECO:0000256" key="9">
    <source>
        <dbReference type="ARBA" id="ARBA00022962"/>
    </source>
</evidence>
<evidence type="ECO:0000313" key="18">
    <source>
        <dbReference type="Proteomes" id="UP000623172"/>
    </source>
</evidence>
<dbReference type="FunFam" id="3.40.50.300:FF:000009">
    <property type="entry name" value="CTP synthase"/>
    <property type="match status" value="1"/>
</dbReference>
<dbReference type="GO" id="GO:0005829">
    <property type="term" value="C:cytosol"/>
    <property type="evidence" value="ECO:0007669"/>
    <property type="project" value="TreeGrafter"/>
</dbReference>
<dbReference type="GO" id="GO:0005524">
    <property type="term" value="F:ATP binding"/>
    <property type="evidence" value="ECO:0007669"/>
    <property type="project" value="UniProtKB-KW"/>
</dbReference>
<feature type="domain" description="Glutamine amidotransferase" evidence="15">
    <location>
        <begin position="305"/>
        <end position="526"/>
    </location>
</feature>